<accession>A0AAV7XWH8</accession>
<dbReference type="EMBL" id="JAPTSV010000005">
    <property type="protein sequence ID" value="KAJ1527889.1"/>
    <property type="molecule type" value="Genomic_DNA"/>
</dbReference>
<dbReference type="GO" id="GO:0003723">
    <property type="term" value="F:RNA binding"/>
    <property type="evidence" value="ECO:0007669"/>
    <property type="project" value="TreeGrafter"/>
</dbReference>
<name>A0AAV7XWH8_9NEOP</name>
<evidence type="ECO:0000256" key="1">
    <source>
        <dbReference type="ARBA" id="ARBA00008372"/>
    </source>
</evidence>
<dbReference type="Gene3D" id="3.30.420.10">
    <property type="entry name" value="Ribonuclease H-like superfamily/Ribonuclease H"/>
    <property type="match status" value="2"/>
</dbReference>
<dbReference type="InterPro" id="IPR012337">
    <property type="entry name" value="RNaseH-like_sf"/>
</dbReference>
<comment type="caution">
    <text evidence="2">The sequence shown here is derived from an EMBL/GenBank/DDBJ whole genome shotgun (WGS) entry which is preliminary data.</text>
</comment>
<dbReference type="GO" id="GO:0000175">
    <property type="term" value="F:3'-5'-RNA exonuclease activity"/>
    <property type="evidence" value="ECO:0007669"/>
    <property type="project" value="TreeGrafter"/>
</dbReference>
<dbReference type="InterPro" id="IPR051181">
    <property type="entry name" value="CAF1_poly(A)_ribonucleases"/>
</dbReference>
<dbReference type="GO" id="GO:1990431">
    <property type="term" value="P:priRNA 3'-end processing"/>
    <property type="evidence" value="ECO:0007669"/>
    <property type="project" value="TreeGrafter"/>
</dbReference>
<proteinExistence type="inferred from homology"/>
<dbReference type="InterPro" id="IPR006941">
    <property type="entry name" value="RNase_CAF1"/>
</dbReference>
<dbReference type="Pfam" id="PF04857">
    <property type="entry name" value="CAF1"/>
    <property type="match status" value="1"/>
</dbReference>
<dbReference type="InterPro" id="IPR036867">
    <property type="entry name" value="R3H_dom_sf"/>
</dbReference>
<gene>
    <name evidence="2" type="ORF">ONE63_007825</name>
</gene>
<comment type="similarity">
    <text evidence="1">Belongs to the CAF1 family.</text>
</comment>
<protein>
    <submittedName>
        <fullName evidence="2">Uncharacterized protein</fullName>
    </submittedName>
</protein>
<dbReference type="Proteomes" id="UP001075354">
    <property type="component" value="Chromosome 5"/>
</dbReference>
<sequence>MDVTKKNFASILPELKKAIDEAEFIAIDLEFTGLSSGGREVEPLPFDTPRQYYEKLHQKALDFLPIQFGLCIFQHDSKGNRYTYQGYNFYMYPFSKLKGFPDSTFLSQSSSLAFLISHGFDFNKAFGEGISFLTQPQEDRLKLTIEERHERMEKDNGHENEIVVPDDMKTHVQGNINKIKEFLEDTSDTQNDCMTLERCNAYMRRLLYQEVSKKFGDAVHLESCDDNFAMKVFRGGGEEFKKKRNEEKKEKEWNDFQEAIGLSHLIKAISNSGKLIIGHNCLLDICHIVNRFRYPLPSSYDNFKELVHHIFPRIIDTKFMSTAPPIKDLIPPCPLGKLWDTLREAPFNMPKVEGNVEGRKYSNLIDKSHEGAYDALITGQCFLGMCQFLGKSI</sequence>
<keyword evidence="3" id="KW-1185">Reference proteome</keyword>
<reference evidence="2" key="1">
    <citation type="submission" date="2022-12" db="EMBL/GenBank/DDBJ databases">
        <title>Chromosome-level genome assembly of the bean flower thrips Megalurothrips usitatus.</title>
        <authorList>
            <person name="Ma L."/>
            <person name="Liu Q."/>
            <person name="Li H."/>
            <person name="Cai W."/>
        </authorList>
    </citation>
    <scope>NUCLEOTIDE SEQUENCE</scope>
    <source>
        <strain evidence="2">Cailab_2022a</strain>
    </source>
</reference>
<dbReference type="GO" id="GO:1990432">
    <property type="term" value="P:siRNA 3'-end processing"/>
    <property type="evidence" value="ECO:0007669"/>
    <property type="project" value="TreeGrafter"/>
</dbReference>
<dbReference type="SUPFAM" id="SSF53098">
    <property type="entry name" value="Ribonuclease H-like"/>
    <property type="match status" value="1"/>
</dbReference>
<dbReference type="InterPro" id="IPR036397">
    <property type="entry name" value="RNaseH_sf"/>
</dbReference>
<dbReference type="PANTHER" id="PTHR15092:SF44">
    <property type="entry name" value="POLY(A)-SPECIFIC RIBONUCLEASE PARN"/>
    <property type="match status" value="1"/>
</dbReference>
<dbReference type="GO" id="GO:0005634">
    <property type="term" value="C:nucleus"/>
    <property type="evidence" value="ECO:0007669"/>
    <property type="project" value="TreeGrafter"/>
</dbReference>
<evidence type="ECO:0000313" key="2">
    <source>
        <dbReference type="EMBL" id="KAJ1527889.1"/>
    </source>
</evidence>
<dbReference type="PANTHER" id="PTHR15092">
    <property type="entry name" value="POLY A -SPECIFIC RIBONUCLEASE/TARGET OF EGR1, MEMBER 1"/>
    <property type="match status" value="1"/>
</dbReference>
<dbReference type="AlphaFoldDB" id="A0AAV7XWH8"/>
<dbReference type="SUPFAM" id="SSF82708">
    <property type="entry name" value="R3H domain"/>
    <property type="match status" value="1"/>
</dbReference>
<dbReference type="GO" id="GO:0000289">
    <property type="term" value="P:nuclear-transcribed mRNA poly(A) tail shortening"/>
    <property type="evidence" value="ECO:0007669"/>
    <property type="project" value="TreeGrafter"/>
</dbReference>
<organism evidence="2 3">
    <name type="scientific">Megalurothrips usitatus</name>
    <name type="common">bean blossom thrips</name>
    <dbReference type="NCBI Taxonomy" id="439358"/>
    <lineage>
        <taxon>Eukaryota</taxon>
        <taxon>Metazoa</taxon>
        <taxon>Ecdysozoa</taxon>
        <taxon>Arthropoda</taxon>
        <taxon>Hexapoda</taxon>
        <taxon>Insecta</taxon>
        <taxon>Pterygota</taxon>
        <taxon>Neoptera</taxon>
        <taxon>Paraneoptera</taxon>
        <taxon>Thysanoptera</taxon>
        <taxon>Terebrantia</taxon>
        <taxon>Thripoidea</taxon>
        <taxon>Thripidae</taxon>
        <taxon>Megalurothrips</taxon>
    </lineage>
</organism>
<evidence type="ECO:0000313" key="3">
    <source>
        <dbReference type="Proteomes" id="UP001075354"/>
    </source>
</evidence>